<feature type="repeat" description="RCC1" evidence="1">
    <location>
        <begin position="236"/>
        <end position="288"/>
    </location>
</feature>
<dbReference type="InterPro" id="IPR000408">
    <property type="entry name" value="Reg_chr_condens"/>
</dbReference>
<feature type="repeat" description="RCC1" evidence="1">
    <location>
        <begin position="356"/>
        <end position="421"/>
    </location>
</feature>
<dbReference type="OrthoDB" id="10256179at2759"/>
<dbReference type="SUPFAM" id="SSF50985">
    <property type="entry name" value="RCC1/BLIP-II"/>
    <property type="match status" value="1"/>
</dbReference>
<gene>
    <name evidence="2" type="ORF">K470DRAFT_256169</name>
</gene>
<dbReference type="PANTHER" id="PTHR47563">
    <property type="entry name" value="PROTEIN FMP25, MITOCHONDRIAL"/>
    <property type="match status" value="1"/>
</dbReference>
<dbReference type="Pfam" id="PF13540">
    <property type="entry name" value="RCC1_2"/>
    <property type="match status" value="1"/>
</dbReference>
<dbReference type="GO" id="GO:0034551">
    <property type="term" value="P:mitochondrial respiratory chain complex III assembly"/>
    <property type="evidence" value="ECO:0007669"/>
    <property type="project" value="TreeGrafter"/>
</dbReference>
<name>A0A6A7C414_9PEZI</name>
<dbReference type="Proteomes" id="UP000799421">
    <property type="component" value="Unassembled WGS sequence"/>
</dbReference>
<protein>
    <submittedName>
        <fullName evidence="2">RCC1/BLIP-II</fullName>
    </submittedName>
</protein>
<dbReference type="EMBL" id="MU005967">
    <property type="protein sequence ID" value="KAF2862200.1"/>
    <property type="molecule type" value="Genomic_DNA"/>
</dbReference>
<dbReference type="Gene3D" id="2.130.10.30">
    <property type="entry name" value="Regulator of chromosome condensation 1/beta-lactamase-inhibitor protein II"/>
    <property type="match status" value="2"/>
</dbReference>
<dbReference type="InterPro" id="IPR053245">
    <property type="entry name" value="MitoProcess-Associated"/>
</dbReference>
<evidence type="ECO:0000313" key="2">
    <source>
        <dbReference type="EMBL" id="KAF2862200.1"/>
    </source>
</evidence>
<feature type="non-terminal residue" evidence="2">
    <location>
        <position position="1"/>
    </location>
</feature>
<dbReference type="GO" id="GO:0005743">
    <property type="term" value="C:mitochondrial inner membrane"/>
    <property type="evidence" value="ECO:0007669"/>
    <property type="project" value="TreeGrafter"/>
</dbReference>
<dbReference type="AlphaFoldDB" id="A0A6A7C414"/>
<dbReference type="InterPro" id="IPR009091">
    <property type="entry name" value="RCC1/BLIP-II"/>
</dbReference>
<reference evidence="2" key="1">
    <citation type="journal article" date="2020" name="Stud. Mycol.">
        <title>101 Dothideomycetes genomes: a test case for predicting lifestyles and emergence of pathogens.</title>
        <authorList>
            <person name="Haridas S."/>
            <person name="Albert R."/>
            <person name="Binder M."/>
            <person name="Bloem J."/>
            <person name="Labutti K."/>
            <person name="Salamov A."/>
            <person name="Andreopoulos B."/>
            <person name="Baker S."/>
            <person name="Barry K."/>
            <person name="Bills G."/>
            <person name="Bluhm B."/>
            <person name="Cannon C."/>
            <person name="Castanera R."/>
            <person name="Culley D."/>
            <person name="Daum C."/>
            <person name="Ezra D."/>
            <person name="Gonzalez J."/>
            <person name="Henrissat B."/>
            <person name="Kuo A."/>
            <person name="Liang C."/>
            <person name="Lipzen A."/>
            <person name="Lutzoni F."/>
            <person name="Magnuson J."/>
            <person name="Mondo S."/>
            <person name="Nolan M."/>
            <person name="Ohm R."/>
            <person name="Pangilinan J."/>
            <person name="Park H.-J."/>
            <person name="Ramirez L."/>
            <person name="Alfaro M."/>
            <person name="Sun H."/>
            <person name="Tritt A."/>
            <person name="Yoshinaga Y."/>
            <person name="Zwiers L.-H."/>
            <person name="Turgeon B."/>
            <person name="Goodwin S."/>
            <person name="Spatafora J."/>
            <person name="Crous P."/>
            <person name="Grigoriev I."/>
        </authorList>
    </citation>
    <scope>NUCLEOTIDE SEQUENCE</scope>
    <source>
        <strain evidence="2">CBS 480.64</strain>
    </source>
</reference>
<keyword evidence="3" id="KW-1185">Reference proteome</keyword>
<dbReference type="PANTHER" id="PTHR47563:SF1">
    <property type="entry name" value="PROTEIN FMP25, MITOCHONDRIAL"/>
    <property type="match status" value="1"/>
</dbReference>
<sequence length="499" mass="53817">MNSRRVYRTVAATSSRLQRKKQHFYRSLLVVGIAGGAVATLSSKKSLAEVPPSKEEYRNLISSQHRQITQSREEPGVYAWGNNSGRVVAPDSTEPVIKTPRRIPYFDGKLLRDIKLDQNFGAAVDQHGDLLQWGAGYSTDNTNPVPTLTGKNIISISLSKDRILALSRSGAVYNLPVSATEQASGPKPHESSWLPLWNPQSPISYKLITPNSLNYSEKVSSIATGLDHILLCTNKGRVFSASTSNTPPTQGQLGVSPLPPTPPYELTTLRSITQIACGDAHNLALAQSGRVYVWGSNASGQLGLEFTSETPIITEPCLLPLQKLYREGPWKATRVAAGGNNSYITVDVETSNRLVADTLAFGQGIHGGLGNNRWTHAQHTPTRIPGLSGLREYDEVRGVTVPIRLAELVVGGTHAAAVLDNITQTMDGGGGRDVLFWGGNGSFQLGTGKRNNVPVPMYLAPLGGDEGGVVNRFHLAPRGREMEQRVHCGRGATCVFSSI</sequence>
<evidence type="ECO:0000313" key="3">
    <source>
        <dbReference type="Proteomes" id="UP000799421"/>
    </source>
</evidence>
<evidence type="ECO:0000256" key="1">
    <source>
        <dbReference type="PROSITE-ProRule" id="PRU00235"/>
    </source>
</evidence>
<accession>A0A6A7C414</accession>
<feature type="repeat" description="RCC1" evidence="1">
    <location>
        <begin position="289"/>
        <end position="348"/>
    </location>
</feature>
<organism evidence="2 3">
    <name type="scientific">Piedraia hortae CBS 480.64</name>
    <dbReference type="NCBI Taxonomy" id="1314780"/>
    <lineage>
        <taxon>Eukaryota</taxon>
        <taxon>Fungi</taxon>
        <taxon>Dikarya</taxon>
        <taxon>Ascomycota</taxon>
        <taxon>Pezizomycotina</taxon>
        <taxon>Dothideomycetes</taxon>
        <taxon>Dothideomycetidae</taxon>
        <taxon>Capnodiales</taxon>
        <taxon>Piedraiaceae</taxon>
        <taxon>Piedraia</taxon>
    </lineage>
</organism>
<proteinExistence type="predicted"/>
<dbReference type="PROSITE" id="PS50012">
    <property type="entry name" value="RCC1_3"/>
    <property type="match status" value="3"/>
</dbReference>